<sequence>MKTLKQLVKLLRMTTSATSKWRLLSISSSCSPF</sequence>
<evidence type="ECO:0000313" key="1">
    <source>
        <dbReference type="EMBL" id="SVE15471.1"/>
    </source>
</evidence>
<dbReference type="EMBL" id="UINC01197803">
    <property type="protein sequence ID" value="SVE15471.1"/>
    <property type="molecule type" value="Genomic_DNA"/>
</dbReference>
<protein>
    <submittedName>
        <fullName evidence="1">Uncharacterized protein</fullName>
    </submittedName>
</protein>
<gene>
    <name evidence="1" type="ORF">METZ01_LOCUS468325</name>
</gene>
<reference evidence="1" key="1">
    <citation type="submission" date="2018-05" db="EMBL/GenBank/DDBJ databases">
        <authorList>
            <person name="Lanie J.A."/>
            <person name="Ng W.-L."/>
            <person name="Kazmierczak K.M."/>
            <person name="Andrzejewski T.M."/>
            <person name="Davidsen T.M."/>
            <person name="Wayne K.J."/>
            <person name="Tettelin H."/>
            <person name="Glass J.I."/>
            <person name="Rusch D."/>
            <person name="Podicherti R."/>
            <person name="Tsui H.-C.T."/>
            <person name="Winkler M.E."/>
        </authorList>
    </citation>
    <scope>NUCLEOTIDE SEQUENCE</scope>
</reference>
<proteinExistence type="predicted"/>
<accession>A0A383B6H3</accession>
<dbReference type="AlphaFoldDB" id="A0A383B6H3"/>
<name>A0A383B6H3_9ZZZZ</name>
<organism evidence="1">
    <name type="scientific">marine metagenome</name>
    <dbReference type="NCBI Taxonomy" id="408172"/>
    <lineage>
        <taxon>unclassified sequences</taxon>
        <taxon>metagenomes</taxon>
        <taxon>ecological metagenomes</taxon>
    </lineage>
</organism>